<sequence>MSEQQYMATVATFDAAADAYLAHFKDYAPYQPSYDAFLAALQPQQYSLLEVGCGPGQVSHYLLKRCPDLDIMGIDLAPNMIKLAKELNPNAQFVVMDARQINDLKQRFDAIFCGFCLPYLNPADARQWLSDVSEKLHPNGLLYLSLTTGPSDQVIKQTSKRSAGAVYQYHHDLPELKQHLSKLGLKIQCIETMPHTHHEQSVTDVYLLARQTAQSS</sequence>
<dbReference type="EMBL" id="JBHRTS010000001">
    <property type="protein sequence ID" value="MFC3193076.1"/>
    <property type="molecule type" value="Genomic_DNA"/>
</dbReference>
<evidence type="ECO:0000259" key="4">
    <source>
        <dbReference type="Pfam" id="PF13649"/>
    </source>
</evidence>
<proteinExistence type="predicted"/>
<dbReference type="InterPro" id="IPR029063">
    <property type="entry name" value="SAM-dependent_MTases_sf"/>
</dbReference>
<dbReference type="PANTHER" id="PTHR43464:SF19">
    <property type="entry name" value="UBIQUINONE BIOSYNTHESIS O-METHYLTRANSFERASE, MITOCHONDRIAL"/>
    <property type="match status" value="1"/>
</dbReference>
<dbReference type="Pfam" id="PF13649">
    <property type="entry name" value="Methyltransf_25"/>
    <property type="match status" value="1"/>
</dbReference>
<dbReference type="InterPro" id="IPR041698">
    <property type="entry name" value="Methyltransf_25"/>
</dbReference>
<dbReference type="GO" id="GO:0008168">
    <property type="term" value="F:methyltransferase activity"/>
    <property type="evidence" value="ECO:0007669"/>
    <property type="project" value="UniProtKB-KW"/>
</dbReference>
<feature type="domain" description="Methyltransferase" evidence="4">
    <location>
        <begin position="49"/>
        <end position="140"/>
    </location>
</feature>
<evidence type="ECO:0000256" key="2">
    <source>
        <dbReference type="ARBA" id="ARBA00022679"/>
    </source>
</evidence>
<dbReference type="RefSeq" id="WP_077409730.1">
    <property type="nucleotide sequence ID" value="NZ_JBHRTS010000001.1"/>
</dbReference>
<keyword evidence="2" id="KW-0808">Transferase</keyword>
<evidence type="ECO:0000313" key="6">
    <source>
        <dbReference type="Proteomes" id="UP001595533"/>
    </source>
</evidence>
<dbReference type="SUPFAM" id="SSF53335">
    <property type="entry name" value="S-adenosyl-L-methionine-dependent methyltransferases"/>
    <property type="match status" value="1"/>
</dbReference>
<organism evidence="5 6">
    <name type="scientific">Marinicella sediminis</name>
    <dbReference type="NCBI Taxonomy" id="1792834"/>
    <lineage>
        <taxon>Bacteria</taxon>
        <taxon>Pseudomonadati</taxon>
        <taxon>Pseudomonadota</taxon>
        <taxon>Gammaproteobacteria</taxon>
        <taxon>Lysobacterales</taxon>
        <taxon>Marinicellaceae</taxon>
        <taxon>Marinicella</taxon>
    </lineage>
</organism>
<evidence type="ECO:0000313" key="5">
    <source>
        <dbReference type="EMBL" id="MFC3193076.1"/>
    </source>
</evidence>
<dbReference type="PANTHER" id="PTHR43464">
    <property type="entry name" value="METHYLTRANSFERASE"/>
    <property type="match status" value="1"/>
</dbReference>
<keyword evidence="1 5" id="KW-0489">Methyltransferase</keyword>
<reference evidence="6" key="1">
    <citation type="journal article" date="2019" name="Int. J. Syst. Evol. Microbiol.">
        <title>The Global Catalogue of Microorganisms (GCM) 10K type strain sequencing project: providing services to taxonomists for standard genome sequencing and annotation.</title>
        <authorList>
            <consortium name="The Broad Institute Genomics Platform"/>
            <consortium name="The Broad Institute Genome Sequencing Center for Infectious Disease"/>
            <person name="Wu L."/>
            <person name="Ma J."/>
        </authorList>
    </citation>
    <scope>NUCLEOTIDE SEQUENCE [LARGE SCALE GENOMIC DNA]</scope>
    <source>
        <strain evidence="6">KCTC 42953</strain>
    </source>
</reference>
<comment type="caution">
    <text evidence="5">The sequence shown here is derived from an EMBL/GenBank/DDBJ whole genome shotgun (WGS) entry which is preliminary data.</text>
</comment>
<dbReference type="GO" id="GO:0032259">
    <property type="term" value="P:methylation"/>
    <property type="evidence" value="ECO:0007669"/>
    <property type="project" value="UniProtKB-KW"/>
</dbReference>
<name>A0ABV7J8U5_9GAMM</name>
<accession>A0ABV7J8U5</accession>
<gene>
    <name evidence="5" type="ORF">ACFODZ_02365</name>
</gene>
<dbReference type="CDD" id="cd02440">
    <property type="entry name" value="AdoMet_MTases"/>
    <property type="match status" value="1"/>
</dbReference>
<evidence type="ECO:0000256" key="3">
    <source>
        <dbReference type="ARBA" id="ARBA00022691"/>
    </source>
</evidence>
<dbReference type="Gene3D" id="3.40.50.150">
    <property type="entry name" value="Vaccinia Virus protein VP39"/>
    <property type="match status" value="1"/>
</dbReference>
<keyword evidence="6" id="KW-1185">Reference proteome</keyword>
<protein>
    <submittedName>
        <fullName evidence="5">Methyltransferase domain-containing protein</fullName>
    </submittedName>
</protein>
<keyword evidence="3" id="KW-0949">S-adenosyl-L-methionine</keyword>
<evidence type="ECO:0000256" key="1">
    <source>
        <dbReference type="ARBA" id="ARBA00022603"/>
    </source>
</evidence>
<dbReference type="Proteomes" id="UP001595533">
    <property type="component" value="Unassembled WGS sequence"/>
</dbReference>